<dbReference type="InterPro" id="IPR036397">
    <property type="entry name" value="RNaseH_sf"/>
</dbReference>
<dbReference type="Pfam" id="PF16488">
    <property type="entry name" value="ArgoL2"/>
    <property type="match status" value="1"/>
</dbReference>
<dbReference type="SUPFAM" id="SSF101690">
    <property type="entry name" value="PAZ domain"/>
    <property type="match status" value="1"/>
</dbReference>
<reference evidence="4" key="1">
    <citation type="submission" date="2020-05" db="EMBL/GenBank/DDBJ databases">
        <title>Mycena genomes resolve the evolution of fungal bioluminescence.</title>
        <authorList>
            <person name="Tsai I.J."/>
        </authorList>
    </citation>
    <scope>NUCLEOTIDE SEQUENCE</scope>
    <source>
        <strain evidence="4">110903Hualien_Pintung</strain>
    </source>
</reference>
<dbReference type="SMART" id="SM01163">
    <property type="entry name" value="DUF1785"/>
    <property type="match status" value="1"/>
</dbReference>
<dbReference type="Proteomes" id="UP000613580">
    <property type="component" value="Unassembled WGS sequence"/>
</dbReference>
<dbReference type="InterPro" id="IPR032472">
    <property type="entry name" value="ArgoL2"/>
</dbReference>
<evidence type="ECO:0000313" key="5">
    <source>
        <dbReference type="Proteomes" id="UP000613580"/>
    </source>
</evidence>
<feature type="domain" description="Piwi" evidence="3">
    <location>
        <begin position="784"/>
        <end position="1050"/>
    </location>
</feature>
<dbReference type="InterPro" id="IPR014811">
    <property type="entry name" value="ArgoL1"/>
</dbReference>
<dbReference type="Pfam" id="PF16486">
    <property type="entry name" value="ArgoN"/>
    <property type="match status" value="1"/>
</dbReference>
<feature type="compositionally biased region" description="Low complexity" evidence="1">
    <location>
        <begin position="26"/>
        <end position="37"/>
    </location>
</feature>
<dbReference type="InterPro" id="IPR036085">
    <property type="entry name" value="PAZ_dom_sf"/>
</dbReference>
<dbReference type="Gene3D" id="3.30.420.10">
    <property type="entry name" value="Ribonuclease H-like superfamily/Ribonuclease H"/>
    <property type="match status" value="1"/>
</dbReference>
<keyword evidence="5" id="KW-1185">Reference proteome</keyword>
<feature type="compositionally biased region" description="Low complexity" evidence="1">
    <location>
        <begin position="50"/>
        <end position="73"/>
    </location>
</feature>
<gene>
    <name evidence="4" type="ORF">HMN09_01135800</name>
</gene>
<dbReference type="CDD" id="cd02846">
    <property type="entry name" value="PAZ_argonaute_like"/>
    <property type="match status" value="1"/>
</dbReference>
<accession>A0A8H6SAK9</accession>
<name>A0A8H6SAK9_MYCCL</name>
<evidence type="ECO:0000313" key="4">
    <source>
        <dbReference type="EMBL" id="KAF7295918.1"/>
    </source>
</evidence>
<dbReference type="InterPro" id="IPR032474">
    <property type="entry name" value="Argonaute_N"/>
</dbReference>
<dbReference type="PROSITE" id="PS50822">
    <property type="entry name" value="PIWI"/>
    <property type="match status" value="1"/>
</dbReference>
<dbReference type="SUPFAM" id="SSF53098">
    <property type="entry name" value="Ribonuclease H-like"/>
    <property type="match status" value="1"/>
</dbReference>
<dbReference type="OrthoDB" id="10252740at2759"/>
<dbReference type="InterPro" id="IPR032473">
    <property type="entry name" value="Argonaute_Mid_dom"/>
</dbReference>
<evidence type="ECO:0000259" key="3">
    <source>
        <dbReference type="PROSITE" id="PS50822"/>
    </source>
</evidence>
<evidence type="ECO:0000259" key="2">
    <source>
        <dbReference type="PROSITE" id="PS50821"/>
    </source>
</evidence>
<feature type="domain" description="PAZ" evidence="2">
    <location>
        <begin position="504"/>
        <end position="609"/>
    </location>
</feature>
<dbReference type="Pfam" id="PF02171">
    <property type="entry name" value="Piwi"/>
    <property type="match status" value="1"/>
</dbReference>
<sequence length="1086" mass="118461">MPPRKKGKGKAAGKTTASIAGGGATAAGASTRSGPAAQTGSNLPTPSPETPAAASSAAAEDQPTPVGGSASTATTTTAVSTAATPVVANPTPAVVAPGVAQRVLIFDRSESRFQYQVEVMRVVTPVAMATPAAPRAPPPARSAWGAPRAPMATSKTQRPPKLERIDSQVANQVIQYLREQAQPEIFEDTIYESNEDGNAKVLYAEAPLTLPEGGLFEVEMPRVEGDAETAQEPQPAGYQQQRHDNAAGNFQVKITLITRAVAASHVKGTGVRRPGDGRSGMRRNVIINAVRANVSTGAIYHYDVITPTTNKDARLRLIEGFRRAAPNVFGGKRPAYDGNKILYSAVELRFPHGGSSIEHTLPDPGRPVLPNRPPTQFTVKITLARTTMGTSTLQEFVKGKIEEDEELSTAIMGLNSSLKMIPFERHHPVQGRSFFTDYKARQIGGGVEIWSGIFQSLRPTLGHMLVNVDVSSAPMYKAGSLIDLCQSFLDMGNPFERTVSNATQLAAVLLGNDQRAARTRGYLEYFLQGLHIQARVAAGTGPLRTYTVKSVSNRRADQHMFQTHAGATISIAQYYFQASNSPLAQPGLPCIGVGSNGAFIPLEKCIVPPGQFMRKDVLDGLIKAKALKTKPHERLEIIKASIQQLDYAQSQYLADFGIEVETQLITAPARVLKAPTITYWNNLRQTPKDGAWNMADKKFFQPATISYVVVVSCVRINQQTMIDMARDLITGCETYGIRLVEKHPYHDSANIHHPDPDLIARLSTIKMAVQNQQIYRQLNHAQALFVVILPDNQNSQLYTQVKFWGNSQVGVATQCLKASKCQRANQQYWANVALKINNKRGGVNAILSDSPTEVGSNIPDPHLSTVVLGADVSHPPASVKGPPSFAAVVSTVDKNLAKYVATMRMQHGRQEIISELGQMVQDILRQYMEYQQKVHQLTAGPQRLVFYRDGVSESQFRQVIDQELPLIKGRLGACTALGINPKITLIVVGKRHHIRFFPVKPSEADRSGNAVAGTVIDTTITHPFIHDFYLLSHAGILGTSRPAHYSVLYDPQFTMLMGEDPEEMLRILEPHFKNVHPSVRNFSYFA</sequence>
<dbReference type="Pfam" id="PF08699">
    <property type="entry name" value="ArgoL1"/>
    <property type="match status" value="1"/>
</dbReference>
<dbReference type="GO" id="GO:0003723">
    <property type="term" value="F:RNA binding"/>
    <property type="evidence" value="ECO:0007669"/>
    <property type="project" value="InterPro"/>
</dbReference>
<dbReference type="Gene3D" id="2.170.260.10">
    <property type="entry name" value="paz domain"/>
    <property type="match status" value="1"/>
</dbReference>
<feature type="region of interest" description="Disordered" evidence="1">
    <location>
        <begin position="131"/>
        <end position="160"/>
    </location>
</feature>
<organism evidence="4 5">
    <name type="scientific">Mycena chlorophos</name>
    <name type="common">Agaric fungus</name>
    <name type="synonym">Agaricus chlorophos</name>
    <dbReference type="NCBI Taxonomy" id="658473"/>
    <lineage>
        <taxon>Eukaryota</taxon>
        <taxon>Fungi</taxon>
        <taxon>Dikarya</taxon>
        <taxon>Basidiomycota</taxon>
        <taxon>Agaricomycotina</taxon>
        <taxon>Agaricomycetes</taxon>
        <taxon>Agaricomycetidae</taxon>
        <taxon>Agaricales</taxon>
        <taxon>Marasmiineae</taxon>
        <taxon>Mycenaceae</taxon>
        <taxon>Mycena</taxon>
    </lineage>
</organism>
<protein>
    <submittedName>
        <fullName evidence="4">Argonaute-like protein</fullName>
    </submittedName>
</protein>
<proteinExistence type="predicted"/>
<feature type="region of interest" description="Disordered" evidence="1">
    <location>
        <begin position="1"/>
        <end position="73"/>
    </location>
</feature>
<dbReference type="AlphaFoldDB" id="A0A8H6SAK9"/>
<dbReference type="EMBL" id="JACAZE010000018">
    <property type="protein sequence ID" value="KAF7295918.1"/>
    <property type="molecule type" value="Genomic_DNA"/>
</dbReference>
<comment type="caution">
    <text evidence="4">The sequence shown here is derived from an EMBL/GenBank/DDBJ whole genome shotgun (WGS) entry which is preliminary data.</text>
</comment>
<dbReference type="InterPro" id="IPR003165">
    <property type="entry name" value="Piwi"/>
</dbReference>
<evidence type="ECO:0000256" key="1">
    <source>
        <dbReference type="SAM" id="MobiDB-lite"/>
    </source>
</evidence>
<dbReference type="PROSITE" id="PS50821">
    <property type="entry name" value="PAZ"/>
    <property type="match status" value="1"/>
</dbReference>
<dbReference type="PANTHER" id="PTHR22891">
    <property type="entry name" value="EUKARYOTIC TRANSLATION INITIATION FACTOR 2C"/>
    <property type="match status" value="1"/>
</dbReference>
<dbReference type="Gene3D" id="3.40.50.2300">
    <property type="match status" value="1"/>
</dbReference>
<dbReference type="Pfam" id="PF02170">
    <property type="entry name" value="PAZ"/>
    <property type="match status" value="1"/>
</dbReference>
<feature type="compositionally biased region" description="Basic residues" evidence="1">
    <location>
        <begin position="1"/>
        <end position="11"/>
    </location>
</feature>
<feature type="compositionally biased region" description="Low complexity" evidence="1">
    <location>
        <begin position="141"/>
        <end position="150"/>
    </location>
</feature>
<dbReference type="InterPro" id="IPR003100">
    <property type="entry name" value="PAZ_dom"/>
</dbReference>
<dbReference type="InterPro" id="IPR012337">
    <property type="entry name" value="RNaseH-like_sf"/>
</dbReference>
<dbReference type="SMART" id="SM00950">
    <property type="entry name" value="Piwi"/>
    <property type="match status" value="1"/>
</dbReference>
<dbReference type="Pfam" id="PF16487">
    <property type="entry name" value="ArgoMid"/>
    <property type="match status" value="1"/>
</dbReference>